<protein>
    <submittedName>
        <fullName evidence="2">Uncharacterized protein</fullName>
    </submittedName>
</protein>
<keyword evidence="3" id="KW-1185">Reference proteome</keyword>
<dbReference type="AlphaFoldDB" id="A0AAD4DRR8"/>
<accession>A0AAD4DRR8</accession>
<comment type="caution">
    <text evidence="2">The sequence shown here is derived from an EMBL/GenBank/DDBJ whole genome shotgun (WGS) entry which is preliminary data.</text>
</comment>
<feature type="region of interest" description="Disordered" evidence="1">
    <location>
        <begin position="115"/>
        <end position="149"/>
    </location>
</feature>
<dbReference type="GeneID" id="64672100"/>
<reference evidence="2" key="1">
    <citation type="journal article" date="2020" name="New Phytol.">
        <title>Comparative genomics reveals dynamic genome evolution in host specialist ectomycorrhizal fungi.</title>
        <authorList>
            <person name="Lofgren L.A."/>
            <person name="Nguyen N.H."/>
            <person name="Vilgalys R."/>
            <person name="Ruytinx J."/>
            <person name="Liao H.L."/>
            <person name="Branco S."/>
            <person name="Kuo A."/>
            <person name="LaButti K."/>
            <person name="Lipzen A."/>
            <person name="Andreopoulos W."/>
            <person name="Pangilinan J."/>
            <person name="Riley R."/>
            <person name="Hundley H."/>
            <person name="Na H."/>
            <person name="Barry K."/>
            <person name="Grigoriev I.V."/>
            <person name="Stajich J.E."/>
            <person name="Kennedy P.G."/>
        </authorList>
    </citation>
    <scope>NUCLEOTIDE SEQUENCE</scope>
    <source>
        <strain evidence="2">FC203</strain>
    </source>
</reference>
<feature type="compositionally biased region" description="Basic and acidic residues" evidence="1">
    <location>
        <begin position="127"/>
        <end position="138"/>
    </location>
</feature>
<evidence type="ECO:0000313" key="3">
    <source>
        <dbReference type="Proteomes" id="UP001195769"/>
    </source>
</evidence>
<dbReference type="Proteomes" id="UP001195769">
    <property type="component" value="Unassembled WGS sequence"/>
</dbReference>
<dbReference type="RefSeq" id="XP_041218182.1">
    <property type="nucleotide sequence ID" value="XM_041377802.1"/>
</dbReference>
<feature type="compositionally biased region" description="Basic residues" evidence="1">
    <location>
        <begin position="117"/>
        <end position="126"/>
    </location>
</feature>
<evidence type="ECO:0000256" key="1">
    <source>
        <dbReference type="SAM" id="MobiDB-lite"/>
    </source>
</evidence>
<sequence>MSKLLSALTNPDELPEILTIHPLTFAWDAYNGHCHEAHPWHAQWTLFAPMQLALVILTRLHPQDIVTCDSETEGLQKCPGCRKVFLSQKRLSGHEAQCEADKLLDADVYKSQCHLEKGHKKHRKMRARDETRSPEHRQRNTSPEADMQMDLGDDHVNTEYGDIAGPLGYIPELEPPVPTPDTPAVVSAHSGQQIRMPARYIDYIPGSSTHLTHMPPMNHQEHG</sequence>
<proteinExistence type="predicted"/>
<organism evidence="2 3">
    <name type="scientific">Suillus fuscotomentosus</name>
    <dbReference type="NCBI Taxonomy" id="1912939"/>
    <lineage>
        <taxon>Eukaryota</taxon>
        <taxon>Fungi</taxon>
        <taxon>Dikarya</taxon>
        <taxon>Basidiomycota</taxon>
        <taxon>Agaricomycotina</taxon>
        <taxon>Agaricomycetes</taxon>
        <taxon>Agaricomycetidae</taxon>
        <taxon>Boletales</taxon>
        <taxon>Suillineae</taxon>
        <taxon>Suillaceae</taxon>
        <taxon>Suillus</taxon>
    </lineage>
</organism>
<evidence type="ECO:0000313" key="2">
    <source>
        <dbReference type="EMBL" id="KAG1891706.1"/>
    </source>
</evidence>
<gene>
    <name evidence="2" type="ORF">F5891DRAFT_986636</name>
</gene>
<name>A0AAD4DRR8_9AGAM</name>
<dbReference type="EMBL" id="JABBWK010000125">
    <property type="protein sequence ID" value="KAG1891706.1"/>
    <property type="molecule type" value="Genomic_DNA"/>
</dbReference>